<accession>A0A9W4UVM5</accession>
<name>A0A9W4UVM5_9PLEO</name>
<gene>
    <name evidence="1" type="ORF">PDIGIT_LOCUS14971</name>
</gene>
<dbReference type="AlphaFoldDB" id="A0A9W4UVM5"/>
<keyword evidence="2" id="KW-1185">Reference proteome</keyword>
<evidence type="ECO:0000313" key="1">
    <source>
        <dbReference type="EMBL" id="CAI6341771.1"/>
    </source>
</evidence>
<dbReference type="Proteomes" id="UP001152607">
    <property type="component" value="Unassembled WGS sequence"/>
</dbReference>
<comment type="caution">
    <text evidence="1">The sequence shown here is derived from an EMBL/GenBank/DDBJ whole genome shotgun (WGS) entry which is preliminary data.</text>
</comment>
<dbReference type="EMBL" id="CAOQHR010000012">
    <property type="protein sequence ID" value="CAI6341771.1"/>
    <property type="molecule type" value="Genomic_DNA"/>
</dbReference>
<reference evidence="1" key="1">
    <citation type="submission" date="2023-01" db="EMBL/GenBank/DDBJ databases">
        <authorList>
            <person name="Van Ghelder C."/>
            <person name="Rancurel C."/>
        </authorList>
    </citation>
    <scope>NUCLEOTIDE SEQUENCE</scope>
    <source>
        <strain evidence="1">CNCM I-4278</strain>
    </source>
</reference>
<proteinExistence type="predicted"/>
<evidence type="ECO:0000313" key="2">
    <source>
        <dbReference type="Proteomes" id="UP001152607"/>
    </source>
</evidence>
<protein>
    <submittedName>
        <fullName evidence="1">Uncharacterized protein</fullName>
    </submittedName>
</protein>
<sequence length="76" mass="8233">MTKYHLGLTIFLKSKGLLIFHTNPPKPSGGSSIFPDQIRAKFAGNLNDGRPVCPQCCGISLRQRPPCCLPGSYSIS</sequence>
<organism evidence="1 2">
    <name type="scientific">Periconia digitata</name>
    <dbReference type="NCBI Taxonomy" id="1303443"/>
    <lineage>
        <taxon>Eukaryota</taxon>
        <taxon>Fungi</taxon>
        <taxon>Dikarya</taxon>
        <taxon>Ascomycota</taxon>
        <taxon>Pezizomycotina</taxon>
        <taxon>Dothideomycetes</taxon>
        <taxon>Pleosporomycetidae</taxon>
        <taxon>Pleosporales</taxon>
        <taxon>Massarineae</taxon>
        <taxon>Periconiaceae</taxon>
        <taxon>Periconia</taxon>
    </lineage>
</organism>